<evidence type="ECO:0000313" key="1">
    <source>
        <dbReference type="EMBL" id="MCG4617600.1"/>
    </source>
</evidence>
<name>A0AAJ1BCN0_9ACTO</name>
<dbReference type="AlphaFoldDB" id="A0AAJ1BCN0"/>
<reference evidence="1" key="1">
    <citation type="submission" date="2022-01" db="EMBL/GenBank/DDBJ databases">
        <title>Collection of gut derived symbiotic bacterial strains cultured from healthy donors.</title>
        <authorList>
            <person name="Lin H."/>
            <person name="Kohout C."/>
            <person name="Waligurski E."/>
            <person name="Pamer E.G."/>
        </authorList>
    </citation>
    <scope>NUCLEOTIDE SEQUENCE</scope>
    <source>
        <strain evidence="1">DFI.7.46</strain>
    </source>
</reference>
<sequence length="291" mass="32318">MSSKDNLEFFHKVTSSEEQVIAILKSRESSHEQKYDLALPENMSLKLQNDGSVAILETVTEDVVLPGESERVETAVENIVGKNEVTFEDIDKLSEDQILKLAEIPDEATDRKVSTEIVGMVEKPWAIDANGTPLETHFKVNGDQLTQVIATDENTTYPVVADPKIGWWLWKAAKCTVGVASLAAFGPAKIAFVSSKIYKVLKFGKTVQLKNAFRSWLRLGGTNKARFWMIIKEVKKFASNVKSMRNIKRAYRKSMSYKSGANSLNFLKFGGSAVADIIGIKSCVDMAKQAF</sequence>
<proteinExistence type="predicted"/>
<gene>
    <name evidence="1" type="ORF">L0M99_03685</name>
</gene>
<accession>A0AAJ1BCN0</accession>
<dbReference type="RefSeq" id="WP_238127808.1">
    <property type="nucleotide sequence ID" value="NZ_JAGZVZ010000018.1"/>
</dbReference>
<protein>
    <submittedName>
        <fullName evidence="1">Uncharacterized protein</fullName>
    </submittedName>
</protein>
<dbReference type="Proteomes" id="UP001200537">
    <property type="component" value="Unassembled WGS sequence"/>
</dbReference>
<comment type="caution">
    <text evidence="1">The sequence shown here is derived from an EMBL/GenBank/DDBJ whole genome shotgun (WGS) entry which is preliminary data.</text>
</comment>
<evidence type="ECO:0000313" key="2">
    <source>
        <dbReference type="Proteomes" id="UP001200537"/>
    </source>
</evidence>
<dbReference type="EMBL" id="JAKNHJ010000005">
    <property type="protein sequence ID" value="MCG4617600.1"/>
    <property type="molecule type" value="Genomic_DNA"/>
</dbReference>
<organism evidence="1 2">
    <name type="scientific">Varibaculum cambriense</name>
    <dbReference type="NCBI Taxonomy" id="184870"/>
    <lineage>
        <taxon>Bacteria</taxon>
        <taxon>Bacillati</taxon>
        <taxon>Actinomycetota</taxon>
        <taxon>Actinomycetes</taxon>
        <taxon>Actinomycetales</taxon>
        <taxon>Actinomycetaceae</taxon>
        <taxon>Varibaculum</taxon>
    </lineage>
</organism>